<dbReference type="EMBL" id="VJXX01000001">
    <property type="protein sequence ID" value="MPY10086.1"/>
    <property type="molecule type" value="Genomic_DNA"/>
</dbReference>
<feature type="transmembrane region" description="Helical" evidence="6">
    <location>
        <begin position="165"/>
        <end position="194"/>
    </location>
</feature>
<keyword evidence="3 6" id="KW-0812">Transmembrane</keyword>
<evidence type="ECO:0000256" key="2">
    <source>
        <dbReference type="ARBA" id="ARBA00022475"/>
    </source>
</evidence>
<keyword evidence="9" id="KW-1185">Reference proteome</keyword>
<sequence length="200" mass="20962">MEGVVTALLLAAGTVLLSLHPPRTRCASVPSGRSRERRGVDDAPLLLDLMAAMLDAGSSVENALAAVAAVADVDVGIPLSRVHQARLLGAAWDDAWEMVAMTWTEPGGRSRGPLRGGEQRAARTVDAVRRGLQFAVATGAPSAELLRAHALQIRRRRIRAGERKAAALGVHLVLPLGLCSLPAFICLGVVPVVLGLLPTL</sequence>
<protein>
    <submittedName>
        <fullName evidence="8">Type II secretion system F family protein</fullName>
    </submittedName>
</protein>
<dbReference type="Pfam" id="PF00482">
    <property type="entry name" value="T2SSF"/>
    <property type="match status" value="1"/>
</dbReference>
<evidence type="ECO:0000256" key="1">
    <source>
        <dbReference type="ARBA" id="ARBA00004651"/>
    </source>
</evidence>
<keyword evidence="5 6" id="KW-0472">Membrane</keyword>
<accession>A0A7X1NNK6</accession>
<evidence type="ECO:0000256" key="6">
    <source>
        <dbReference type="SAM" id="Phobius"/>
    </source>
</evidence>
<dbReference type="Proteomes" id="UP000326464">
    <property type="component" value="Unassembled WGS sequence"/>
</dbReference>
<keyword evidence="2" id="KW-1003">Cell membrane</keyword>
<proteinExistence type="predicted"/>
<dbReference type="PANTHER" id="PTHR35007">
    <property type="entry name" value="INTEGRAL MEMBRANE PROTEIN-RELATED"/>
    <property type="match status" value="1"/>
</dbReference>
<evidence type="ECO:0000256" key="3">
    <source>
        <dbReference type="ARBA" id="ARBA00022692"/>
    </source>
</evidence>
<organism evidence="8 9">
    <name type="scientific">Arthrobacter bussei</name>
    <dbReference type="NCBI Taxonomy" id="2594179"/>
    <lineage>
        <taxon>Bacteria</taxon>
        <taxon>Bacillati</taxon>
        <taxon>Actinomycetota</taxon>
        <taxon>Actinomycetes</taxon>
        <taxon>Micrococcales</taxon>
        <taxon>Micrococcaceae</taxon>
        <taxon>Arthrobacter</taxon>
    </lineage>
</organism>
<dbReference type="AlphaFoldDB" id="A0A7X1NNK6"/>
<dbReference type="OrthoDB" id="3267562at2"/>
<feature type="domain" description="Type II secretion system protein GspF" evidence="7">
    <location>
        <begin position="47"/>
        <end position="186"/>
    </location>
</feature>
<comment type="subcellular location">
    <subcellularLocation>
        <location evidence="1">Cell membrane</location>
        <topology evidence="1">Multi-pass membrane protein</topology>
    </subcellularLocation>
</comment>
<evidence type="ECO:0000256" key="4">
    <source>
        <dbReference type="ARBA" id="ARBA00022989"/>
    </source>
</evidence>
<evidence type="ECO:0000313" key="9">
    <source>
        <dbReference type="Proteomes" id="UP000326464"/>
    </source>
</evidence>
<gene>
    <name evidence="8" type="ORF">FNH21_05025</name>
</gene>
<evidence type="ECO:0000259" key="7">
    <source>
        <dbReference type="Pfam" id="PF00482"/>
    </source>
</evidence>
<dbReference type="PANTHER" id="PTHR35007:SF3">
    <property type="entry name" value="POSSIBLE CONSERVED ALANINE RICH MEMBRANE PROTEIN"/>
    <property type="match status" value="1"/>
</dbReference>
<reference evidence="9" key="1">
    <citation type="submission" date="2019-07" db="EMBL/GenBank/DDBJ databases">
        <title>Arthrobacter KR32 sp. nov., isolated from mountain cheese made of cows milk.</title>
        <authorList>
            <person name="Flegler A."/>
        </authorList>
    </citation>
    <scope>NUCLEOTIDE SEQUENCE [LARGE SCALE GENOMIC DNA]</scope>
    <source>
        <strain evidence="9">KR32</strain>
    </source>
</reference>
<dbReference type="InterPro" id="IPR018076">
    <property type="entry name" value="T2SS_GspF_dom"/>
</dbReference>
<dbReference type="GO" id="GO:0005886">
    <property type="term" value="C:plasma membrane"/>
    <property type="evidence" value="ECO:0007669"/>
    <property type="project" value="UniProtKB-SubCell"/>
</dbReference>
<comment type="caution">
    <text evidence="8">The sequence shown here is derived from an EMBL/GenBank/DDBJ whole genome shotgun (WGS) entry which is preliminary data.</text>
</comment>
<name>A0A7X1NNK6_9MICC</name>
<keyword evidence="4 6" id="KW-1133">Transmembrane helix</keyword>
<evidence type="ECO:0000313" key="8">
    <source>
        <dbReference type="EMBL" id="MPY10086.1"/>
    </source>
</evidence>
<evidence type="ECO:0000256" key="5">
    <source>
        <dbReference type="ARBA" id="ARBA00023136"/>
    </source>
</evidence>